<protein>
    <submittedName>
        <fullName evidence="10">Chemotaxis protein MotB</fullName>
    </submittedName>
</protein>
<evidence type="ECO:0000256" key="4">
    <source>
        <dbReference type="ARBA" id="ARBA00022692"/>
    </source>
</evidence>
<evidence type="ECO:0000256" key="8">
    <source>
        <dbReference type="SAM" id="MobiDB-lite"/>
    </source>
</evidence>
<gene>
    <name evidence="10" type="ORF">SAMN05421659_11544</name>
</gene>
<dbReference type="Pfam" id="PF13677">
    <property type="entry name" value="MotB_plug"/>
    <property type="match status" value="1"/>
</dbReference>
<dbReference type="InterPro" id="IPR025713">
    <property type="entry name" value="MotB-like_N_dom"/>
</dbReference>
<dbReference type="InterPro" id="IPR036737">
    <property type="entry name" value="OmpA-like_sf"/>
</dbReference>
<dbReference type="CDD" id="cd07185">
    <property type="entry name" value="OmpA_C-like"/>
    <property type="match status" value="1"/>
</dbReference>
<keyword evidence="5" id="KW-1133">Transmembrane helix</keyword>
<dbReference type="InterPro" id="IPR050330">
    <property type="entry name" value="Bact_OuterMem_StrucFunc"/>
</dbReference>
<evidence type="ECO:0000256" key="6">
    <source>
        <dbReference type="ARBA" id="ARBA00023136"/>
    </source>
</evidence>
<organism evidence="10 11">
    <name type="scientific">[Clostridium] fimetarium</name>
    <dbReference type="NCBI Taxonomy" id="99656"/>
    <lineage>
        <taxon>Bacteria</taxon>
        <taxon>Bacillati</taxon>
        <taxon>Bacillota</taxon>
        <taxon>Clostridia</taxon>
        <taxon>Lachnospirales</taxon>
        <taxon>Lachnospiraceae</taxon>
    </lineage>
</organism>
<evidence type="ECO:0000256" key="3">
    <source>
        <dbReference type="ARBA" id="ARBA00022475"/>
    </source>
</evidence>
<evidence type="ECO:0000313" key="10">
    <source>
        <dbReference type="EMBL" id="SEW39732.1"/>
    </source>
</evidence>
<dbReference type="AlphaFoldDB" id="A0A1I0RFP7"/>
<keyword evidence="11" id="KW-1185">Reference proteome</keyword>
<sequence>MKKKKHKEGNSERWLLTYADMLTLLFVLFVVLFAMSNINSEKLAAVSGSLNAALGNGSGTAYSILDGGVGLLEGGVPVETQAATEAATVSPTNSSTNPSTQSSEQKSEQSQIKGVKENIDKIISTINVGGDIGINIKESGLVITFPSGTFFDSGKAVLKDNMKEALKKIAVELNTIDNTIVVNGYTDNVTINNSIYASNWQLSAARAANVAQYLDENCQVDRSRLIPAGLGENNPVASNDTLEGKSKNRRVEIQILYSYKEVIE</sequence>
<dbReference type="Proteomes" id="UP000199701">
    <property type="component" value="Unassembled WGS sequence"/>
</dbReference>
<comment type="similarity">
    <text evidence="2">Belongs to the MotB family.</text>
</comment>
<comment type="subcellular location">
    <subcellularLocation>
        <location evidence="1">Cell membrane</location>
        <topology evidence="1">Single-pass membrane protein</topology>
    </subcellularLocation>
</comment>
<feature type="region of interest" description="Disordered" evidence="8">
    <location>
        <begin position="84"/>
        <end position="111"/>
    </location>
</feature>
<dbReference type="Gene3D" id="3.30.1330.60">
    <property type="entry name" value="OmpA-like domain"/>
    <property type="match status" value="1"/>
</dbReference>
<evidence type="ECO:0000259" key="9">
    <source>
        <dbReference type="PROSITE" id="PS51123"/>
    </source>
</evidence>
<keyword evidence="6 7" id="KW-0472">Membrane</keyword>
<name>A0A1I0RFP7_9FIRM</name>
<dbReference type="SUPFAM" id="SSF103088">
    <property type="entry name" value="OmpA-like"/>
    <property type="match status" value="1"/>
</dbReference>
<accession>A0A1I0RFP7</accession>
<feature type="domain" description="OmpA-like" evidence="9">
    <location>
        <begin position="138"/>
        <end position="259"/>
    </location>
</feature>
<dbReference type="InterPro" id="IPR006665">
    <property type="entry name" value="OmpA-like"/>
</dbReference>
<dbReference type="EMBL" id="FOJI01000015">
    <property type="protein sequence ID" value="SEW39732.1"/>
    <property type="molecule type" value="Genomic_DNA"/>
</dbReference>
<proteinExistence type="inferred from homology"/>
<dbReference type="RefSeq" id="WP_092456160.1">
    <property type="nucleotide sequence ID" value="NZ_FOJI01000015.1"/>
</dbReference>
<dbReference type="GO" id="GO:0005886">
    <property type="term" value="C:plasma membrane"/>
    <property type="evidence" value="ECO:0007669"/>
    <property type="project" value="UniProtKB-SubCell"/>
</dbReference>
<evidence type="ECO:0000256" key="5">
    <source>
        <dbReference type="ARBA" id="ARBA00022989"/>
    </source>
</evidence>
<dbReference type="PROSITE" id="PS51123">
    <property type="entry name" value="OMPA_2"/>
    <property type="match status" value="1"/>
</dbReference>
<reference evidence="10 11" key="1">
    <citation type="submission" date="2016-10" db="EMBL/GenBank/DDBJ databases">
        <authorList>
            <person name="de Groot N.N."/>
        </authorList>
    </citation>
    <scope>NUCLEOTIDE SEQUENCE [LARGE SCALE GENOMIC DNA]</scope>
    <source>
        <strain evidence="10 11">DSM 9179</strain>
    </source>
</reference>
<evidence type="ECO:0000256" key="7">
    <source>
        <dbReference type="PROSITE-ProRule" id="PRU00473"/>
    </source>
</evidence>
<keyword evidence="3" id="KW-1003">Cell membrane</keyword>
<dbReference type="PANTHER" id="PTHR30329:SF21">
    <property type="entry name" value="LIPOPROTEIN YIAD-RELATED"/>
    <property type="match status" value="1"/>
</dbReference>
<dbReference type="PANTHER" id="PTHR30329">
    <property type="entry name" value="STATOR ELEMENT OF FLAGELLAR MOTOR COMPLEX"/>
    <property type="match status" value="1"/>
</dbReference>
<dbReference type="OrthoDB" id="9815217at2"/>
<evidence type="ECO:0000313" key="11">
    <source>
        <dbReference type="Proteomes" id="UP000199701"/>
    </source>
</evidence>
<dbReference type="STRING" id="99656.SAMN05421659_11544"/>
<evidence type="ECO:0000256" key="1">
    <source>
        <dbReference type="ARBA" id="ARBA00004162"/>
    </source>
</evidence>
<evidence type="ECO:0000256" key="2">
    <source>
        <dbReference type="ARBA" id="ARBA00008914"/>
    </source>
</evidence>
<dbReference type="Pfam" id="PF00691">
    <property type="entry name" value="OmpA"/>
    <property type="match status" value="1"/>
</dbReference>
<keyword evidence="4" id="KW-0812">Transmembrane</keyword>